<accession>A0A734V1W8</accession>
<evidence type="ECO:0000313" key="1">
    <source>
        <dbReference type="EMBL" id="HAE6629206.1"/>
    </source>
</evidence>
<comment type="caution">
    <text evidence="1">The sequence shown here is derived from an EMBL/GenBank/DDBJ whole genome shotgun (WGS) entry which is preliminary data.</text>
</comment>
<reference evidence="1" key="1">
    <citation type="journal article" date="2018" name="Genome Biol.">
        <title>SKESA: strategic k-mer extension for scrupulous assemblies.</title>
        <authorList>
            <person name="Souvorov A."/>
            <person name="Agarwala R."/>
            <person name="Lipman D.J."/>
        </authorList>
    </citation>
    <scope>NUCLEOTIDE SEQUENCE</scope>
    <source>
        <strain evidence="1">15-5594</strain>
        <strain evidence="2">15-5622</strain>
    </source>
</reference>
<evidence type="ECO:0000313" key="2">
    <source>
        <dbReference type="EMBL" id="HAE8928291.1"/>
    </source>
</evidence>
<sequence length="44" mass="5200">VVDDIFTSLKNNKHCMYFIGDEKLLKKRNSIYTIYLITFLANIC</sequence>
<dbReference type="AlphaFoldDB" id="A0A734V1W8"/>
<dbReference type="EMBL" id="DAATLT010000045">
    <property type="protein sequence ID" value="HAE8928291.1"/>
    <property type="molecule type" value="Genomic_DNA"/>
</dbReference>
<name>A0A734V1W8_SALER</name>
<reference evidence="1" key="2">
    <citation type="submission" date="2018-07" db="EMBL/GenBank/DDBJ databases">
        <authorList>
            <consortium name="NCBI Pathogen Detection Project"/>
        </authorList>
    </citation>
    <scope>NUCLEOTIDE SEQUENCE</scope>
    <source>
        <strain evidence="1">15-5594</strain>
        <strain evidence="2">15-5622</strain>
    </source>
</reference>
<dbReference type="EMBL" id="DAASQS010000038">
    <property type="protein sequence ID" value="HAE6629206.1"/>
    <property type="molecule type" value="Genomic_DNA"/>
</dbReference>
<proteinExistence type="predicted"/>
<protein>
    <submittedName>
        <fullName evidence="1">Uncharacterized protein</fullName>
    </submittedName>
</protein>
<feature type="non-terminal residue" evidence="1">
    <location>
        <position position="1"/>
    </location>
</feature>
<organism evidence="1">
    <name type="scientific">Salmonella enterica</name>
    <name type="common">Salmonella choleraesuis</name>
    <dbReference type="NCBI Taxonomy" id="28901"/>
    <lineage>
        <taxon>Bacteria</taxon>
        <taxon>Pseudomonadati</taxon>
        <taxon>Pseudomonadota</taxon>
        <taxon>Gammaproteobacteria</taxon>
        <taxon>Enterobacterales</taxon>
        <taxon>Enterobacteriaceae</taxon>
        <taxon>Salmonella</taxon>
    </lineage>
</organism>
<gene>
    <name evidence="1" type="ORF">G4K71_003734</name>
    <name evidence="2" type="ORF">G4X61_003729</name>
</gene>